<dbReference type="SUPFAM" id="SSF74650">
    <property type="entry name" value="Galactose mutarotase-like"/>
    <property type="match status" value="1"/>
</dbReference>
<dbReference type="AlphaFoldDB" id="A0A1I4A0S1"/>
<dbReference type="STRING" id="1612308.SAMN05444581_10917"/>
<name>A0A1I4A0S1_9HYPH</name>
<dbReference type="InterPro" id="IPR011013">
    <property type="entry name" value="Gal_mutarotase_sf_dom"/>
</dbReference>
<keyword evidence="2" id="KW-1185">Reference proteome</keyword>
<gene>
    <name evidence="1" type="ORF">SAMN05444581_10917</name>
</gene>
<dbReference type="InterPro" id="IPR037481">
    <property type="entry name" value="LacX"/>
</dbReference>
<dbReference type="InterPro" id="IPR008183">
    <property type="entry name" value="Aldose_1/G6P_1-epimerase"/>
</dbReference>
<organism evidence="1 2">
    <name type="scientific">Methylocapsa palsarum</name>
    <dbReference type="NCBI Taxonomy" id="1612308"/>
    <lineage>
        <taxon>Bacteria</taxon>
        <taxon>Pseudomonadati</taxon>
        <taxon>Pseudomonadota</taxon>
        <taxon>Alphaproteobacteria</taxon>
        <taxon>Hyphomicrobiales</taxon>
        <taxon>Beijerinckiaceae</taxon>
        <taxon>Methylocapsa</taxon>
    </lineage>
</organism>
<dbReference type="Gene3D" id="2.70.98.10">
    <property type="match status" value="1"/>
</dbReference>
<sequence length="290" mass="31842">MDHVISHGGLAALVRAQGAELRSLRDREGTEYIWQAGPEWARSAPTLFPIVGRLKDDLLHHGGQSYRLTQHGFARDRLFSWLERSAESCRLSLCDDAGTRAVYPFAFRLELAYAIRDGALTMTLTVVNTGIEPLPASFGAHPAFNWPLRPGVPPEDYTLTFAQEEPAPIRRLSAGLLRPEPFPSPVEGRVLTLREDLFEADAIIMDQVASRSVRFSAPAGPGLDIAWDGFRELGLWTKTGARFLCIEPWLGMASPVDFDGPFVEKPGVALIPPGESLSASMRIKVIPGVD</sequence>
<dbReference type="GO" id="GO:0030246">
    <property type="term" value="F:carbohydrate binding"/>
    <property type="evidence" value="ECO:0007669"/>
    <property type="project" value="InterPro"/>
</dbReference>
<accession>A0A1I4A0S1</accession>
<dbReference type="RefSeq" id="WP_091682314.1">
    <property type="nucleotide sequence ID" value="NZ_FOSN01000009.1"/>
</dbReference>
<dbReference type="EMBL" id="FOSN01000009">
    <property type="protein sequence ID" value="SFK49945.1"/>
    <property type="molecule type" value="Genomic_DNA"/>
</dbReference>
<protein>
    <submittedName>
        <fullName evidence="1">Galactose mutarotase</fullName>
    </submittedName>
</protein>
<dbReference type="Proteomes" id="UP000198755">
    <property type="component" value="Unassembled WGS sequence"/>
</dbReference>
<dbReference type="OrthoDB" id="9795355at2"/>
<dbReference type="GO" id="GO:0005975">
    <property type="term" value="P:carbohydrate metabolic process"/>
    <property type="evidence" value="ECO:0007669"/>
    <property type="project" value="InterPro"/>
</dbReference>
<evidence type="ECO:0000313" key="1">
    <source>
        <dbReference type="EMBL" id="SFK49945.1"/>
    </source>
</evidence>
<proteinExistence type="predicted"/>
<dbReference type="CDD" id="cd09024">
    <property type="entry name" value="Aldose_epim_lacX"/>
    <property type="match status" value="1"/>
</dbReference>
<reference evidence="1 2" key="1">
    <citation type="submission" date="2016-10" db="EMBL/GenBank/DDBJ databases">
        <authorList>
            <person name="de Groot N.N."/>
        </authorList>
    </citation>
    <scope>NUCLEOTIDE SEQUENCE [LARGE SCALE GENOMIC DNA]</scope>
    <source>
        <strain evidence="1 2">NE2</strain>
    </source>
</reference>
<evidence type="ECO:0000313" key="2">
    <source>
        <dbReference type="Proteomes" id="UP000198755"/>
    </source>
</evidence>
<dbReference type="GO" id="GO:0016853">
    <property type="term" value="F:isomerase activity"/>
    <property type="evidence" value="ECO:0007669"/>
    <property type="project" value="InterPro"/>
</dbReference>
<dbReference type="Pfam" id="PF01263">
    <property type="entry name" value="Aldose_epim"/>
    <property type="match status" value="1"/>
</dbReference>
<dbReference type="InterPro" id="IPR014718">
    <property type="entry name" value="GH-type_carb-bd"/>
</dbReference>